<dbReference type="GO" id="GO:0005634">
    <property type="term" value="C:nucleus"/>
    <property type="evidence" value="ECO:0007669"/>
    <property type="project" value="UniProtKB-SubCell"/>
</dbReference>
<dbReference type="AlphaFoldDB" id="A0A8J6AIW1"/>
<keyword evidence="7" id="KW-0175">Coiled coil</keyword>
<comment type="caution">
    <text evidence="9">The sequence shown here is derived from an EMBL/GenBank/DDBJ whole genome shotgun (WGS) entry which is preliminary data.</text>
</comment>
<evidence type="ECO:0000256" key="8">
    <source>
        <dbReference type="SAM" id="MobiDB-lite"/>
    </source>
</evidence>
<organism evidence="9 10">
    <name type="scientific">Galemys pyrenaicus</name>
    <name type="common">Iberian desman</name>
    <name type="synonym">Pyrenean desman</name>
    <dbReference type="NCBI Taxonomy" id="202257"/>
    <lineage>
        <taxon>Eukaryota</taxon>
        <taxon>Metazoa</taxon>
        <taxon>Chordata</taxon>
        <taxon>Craniata</taxon>
        <taxon>Vertebrata</taxon>
        <taxon>Euteleostomi</taxon>
        <taxon>Mammalia</taxon>
        <taxon>Eutheria</taxon>
        <taxon>Laurasiatheria</taxon>
        <taxon>Eulipotyphla</taxon>
        <taxon>Talpidae</taxon>
        <taxon>Galemys</taxon>
    </lineage>
</organism>
<dbReference type="Gene3D" id="1.20.5.1500">
    <property type="match status" value="1"/>
</dbReference>
<dbReference type="FunFam" id="1.20.5.1500:FF:000003">
    <property type="entry name" value="SET isoform 2"/>
    <property type="match status" value="1"/>
</dbReference>
<comment type="similarity">
    <text evidence="3 6">Belongs to the nucleosome assembly protein (NAP) family.</text>
</comment>
<feature type="region of interest" description="Disordered" evidence="8">
    <location>
        <begin position="72"/>
        <end position="204"/>
    </location>
</feature>
<accession>A0A8J6AIW1</accession>
<evidence type="ECO:0000256" key="6">
    <source>
        <dbReference type="RuleBase" id="RU003876"/>
    </source>
</evidence>
<protein>
    <submittedName>
        <fullName evidence="9">Protein SETSIP</fullName>
    </submittedName>
</protein>
<dbReference type="OrthoDB" id="19419at2759"/>
<reference evidence="9" key="1">
    <citation type="journal article" date="2021" name="Evol. Appl.">
        <title>The genome of the Pyrenean desman and the effects of bottlenecks and inbreeding on the genomic landscape of an endangered species.</title>
        <authorList>
            <person name="Escoda L."/>
            <person name="Castresana J."/>
        </authorList>
    </citation>
    <scope>NUCLEOTIDE SEQUENCE</scope>
    <source>
        <strain evidence="9">IBE-C5619</strain>
    </source>
</reference>
<feature type="coiled-coil region" evidence="7">
    <location>
        <begin position="315"/>
        <end position="349"/>
    </location>
</feature>
<proteinExistence type="inferred from homology"/>
<dbReference type="Pfam" id="PF00956">
    <property type="entry name" value="NAP"/>
    <property type="match status" value="1"/>
</dbReference>
<evidence type="ECO:0000256" key="1">
    <source>
        <dbReference type="ARBA" id="ARBA00004123"/>
    </source>
</evidence>
<gene>
    <name evidence="9" type="ORF">J0S82_012379</name>
</gene>
<sequence>GGVWKVPPSSIKLAVSTSHEFGGYTSLFSYNYSILINHLQKKPSTKIQLSTKRAFKGSSLYPLHQGVRVPGGPWSRRAFAQPTRPGGTDVTAPTLHQRRPRRVGAGAERTKIKVNTRPLPPAPITTRDRSARSRPSSAPSRRGPRASSASRWSAAVSPHQGPGAAADRAARDPLGPPWGGAHSRASARGPSAAKRFRPRPGTSAGALLAPARRVACRADLKGPRGAPPPKLPSVGGAGNAIPTSSWWTWGYPHQGWVDLGLQSPCTNGHRLGRAPSVPEKRAPSQLQPQASPSPCSFLAGACSGEGAPPEAEKEQQETIEYIDEIQNEIDRLNEQASEEILKVEQKYNKLCQPFFQKRSELIAKIPNFWVTTFVNHPQVSALLGEKDEEALHYLTRVEVNRIDFYFDKNPYFENKVLSKEFHLNEMSTEIKWKSGKDVTKSSSQTEQSQQEEIALRNQRASLPDLPGLLTFGTQYYLVPDMDDEEGEEEVEDDDDDEEGLEDIDEEGDEDE</sequence>
<feature type="compositionally biased region" description="Acidic residues" evidence="8">
    <location>
        <begin position="480"/>
        <end position="511"/>
    </location>
</feature>
<feature type="non-terminal residue" evidence="9">
    <location>
        <position position="511"/>
    </location>
</feature>
<feature type="region of interest" description="Disordered" evidence="8">
    <location>
        <begin position="267"/>
        <end position="292"/>
    </location>
</feature>
<dbReference type="Proteomes" id="UP000700334">
    <property type="component" value="Unassembled WGS sequence"/>
</dbReference>
<evidence type="ECO:0000256" key="5">
    <source>
        <dbReference type="ARBA" id="ARBA00023242"/>
    </source>
</evidence>
<keyword evidence="10" id="KW-1185">Reference proteome</keyword>
<feature type="region of interest" description="Disordered" evidence="8">
    <location>
        <begin position="434"/>
        <end position="459"/>
    </location>
</feature>
<feature type="compositionally biased region" description="Low complexity" evidence="8">
    <location>
        <begin position="133"/>
        <end position="167"/>
    </location>
</feature>
<evidence type="ECO:0000313" key="9">
    <source>
        <dbReference type="EMBL" id="KAG8512284.1"/>
    </source>
</evidence>
<dbReference type="GO" id="GO:0005737">
    <property type="term" value="C:cytoplasm"/>
    <property type="evidence" value="ECO:0007669"/>
    <property type="project" value="UniProtKB-SubCell"/>
</dbReference>
<evidence type="ECO:0000256" key="7">
    <source>
        <dbReference type="SAM" id="Coils"/>
    </source>
</evidence>
<name>A0A8J6AIW1_GALPY</name>
<feature type="compositionally biased region" description="Low complexity" evidence="8">
    <location>
        <begin position="283"/>
        <end position="292"/>
    </location>
</feature>
<dbReference type="GO" id="GO:0006334">
    <property type="term" value="P:nucleosome assembly"/>
    <property type="evidence" value="ECO:0007669"/>
    <property type="project" value="InterPro"/>
</dbReference>
<evidence type="ECO:0000256" key="4">
    <source>
        <dbReference type="ARBA" id="ARBA00022490"/>
    </source>
</evidence>
<dbReference type="InterPro" id="IPR002164">
    <property type="entry name" value="NAP_family"/>
</dbReference>
<keyword evidence="4" id="KW-0963">Cytoplasm</keyword>
<dbReference type="SUPFAM" id="SSF143113">
    <property type="entry name" value="NAP-like"/>
    <property type="match status" value="1"/>
</dbReference>
<dbReference type="PANTHER" id="PTHR11875">
    <property type="entry name" value="TESTIS-SPECIFIC Y-ENCODED PROTEIN"/>
    <property type="match status" value="1"/>
</dbReference>
<feature type="non-terminal residue" evidence="9">
    <location>
        <position position="1"/>
    </location>
</feature>
<evidence type="ECO:0000256" key="3">
    <source>
        <dbReference type="ARBA" id="ARBA00009947"/>
    </source>
</evidence>
<comment type="subcellular location">
    <subcellularLocation>
        <location evidence="2">Cytoplasm</location>
    </subcellularLocation>
    <subcellularLocation>
        <location evidence="1">Nucleus</location>
    </subcellularLocation>
</comment>
<dbReference type="Gene3D" id="3.30.1120.90">
    <property type="entry name" value="Nucleosome assembly protein"/>
    <property type="match status" value="1"/>
</dbReference>
<feature type="compositionally biased region" description="Low complexity" evidence="8">
    <location>
        <begin position="441"/>
        <end position="452"/>
    </location>
</feature>
<feature type="region of interest" description="Disordered" evidence="8">
    <location>
        <begin position="473"/>
        <end position="511"/>
    </location>
</feature>
<keyword evidence="5" id="KW-0539">Nucleus</keyword>
<dbReference type="InterPro" id="IPR037231">
    <property type="entry name" value="NAP-like_sf"/>
</dbReference>
<dbReference type="EMBL" id="JAGFMF010011800">
    <property type="protein sequence ID" value="KAG8512284.1"/>
    <property type="molecule type" value="Genomic_DNA"/>
</dbReference>
<evidence type="ECO:0000313" key="10">
    <source>
        <dbReference type="Proteomes" id="UP000700334"/>
    </source>
</evidence>
<evidence type="ECO:0000256" key="2">
    <source>
        <dbReference type="ARBA" id="ARBA00004496"/>
    </source>
</evidence>